<proteinExistence type="predicted"/>
<gene>
    <name evidence="1" type="ORF">GCM10010334_00530</name>
</gene>
<accession>A0A918WRY3</accession>
<reference evidence="1" key="2">
    <citation type="submission" date="2020-09" db="EMBL/GenBank/DDBJ databases">
        <authorList>
            <person name="Sun Q."/>
            <person name="Ohkuma M."/>
        </authorList>
    </citation>
    <scope>NUCLEOTIDE SEQUENCE</scope>
    <source>
        <strain evidence="1">JCM 4637</strain>
    </source>
</reference>
<dbReference type="EMBL" id="BMVC01000001">
    <property type="protein sequence ID" value="GHC76689.1"/>
    <property type="molecule type" value="Genomic_DNA"/>
</dbReference>
<reference evidence="1" key="1">
    <citation type="journal article" date="2014" name="Int. J. Syst. Evol. Microbiol.">
        <title>Complete genome sequence of Corynebacterium casei LMG S-19264T (=DSM 44701T), isolated from a smear-ripened cheese.</title>
        <authorList>
            <consortium name="US DOE Joint Genome Institute (JGI-PGF)"/>
            <person name="Walter F."/>
            <person name="Albersmeier A."/>
            <person name="Kalinowski J."/>
            <person name="Ruckert C."/>
        </authorList>
    </citation>
    <scope>NUCLEOTIDE SEQUENCE</scope>
    <source>
        <strain evidence="1">JCM 4637</strain>
    </source>
</reference>
<evidence type="ECO:0000313" key="2">
    <source>
        <dbReference type="Proteomes" id="UP000638353"/>
    </source>
</evidence>
<dbReference type="Proteomes" id="UP000638353">
    <property type="component" value="Unassembled WGS sequence"/>
</dbReference>
<protein>
    <submittedName>
        <fullName evidence="1">Uncharacterized protein</fullName>
    </submittedName>
</protein>
<organism evidence="1 2">
    <name type="scientific">Streptomyces finlayi</name>
    <dbReference type="NCBI Taxonomy" id="67296"/>
    <lineage>
        <taxon>Bacteria</taxon>
        <taxon>Bacillati</taxon>
        <taxon>Actinomycetota</taxon>
        <taxon>Actinomycetes</taxon>
        <taxon>Kitasatosporales</taxon>
        <taxon>Streptomycetaceae</taxon>
        <taxon>Streptomyces</taxon>
    </lineage>
</organism>
<sequence>MALRAGFAVEGLERGKLRYGDVRHDVERHARLATDPPVNRG</sequence>
<name>A0A918WRY3_9ACTN</name>
<comment type="caution">
    <text evidence="1">The sequence shown here is derived from an EMBL/GenBank/DDBJ whole genome shotgun (WGS) entry which is preliminary data.</text>
</comment>
<dbReference type="AlphaFoldDB" id="A0A918WRY3"/>
<evidence type="ECO:0000313" key="1">
    <source>
        <dbReference type="EMBL" id="GHC76689.1"/>
    </source>
</evidence>